<evidence type="ECO:0000313" key="2">
    <source>
        <dbReference type="EMBL" id="MBW0521294.1"/>
    </source>
</evidence>
<dbReference type="AlphaFoldDB" id="A0A9Q3EHB5"/>
<dbReference type="Proteomes" id="UP000765509">
    <property type="component" value="Unassembled WGS sequence"/>
</dbReference>
<dbReference type="OrthoDB" id="4842342at2759"/>
<feature type="domain" description="Endonuclease/exonuclease/phosphatase" evidence="1">
    <location>
        <begin position="8"/>
        <end position="112"/>
    </location>
</feature>
<evidence type="ECO:0000259" key="1">
    <source>
        <dbReference type="Pfam" id="PF14529"/>
    </source>
</evidence>
<accession>A0A9Q3EHB5</accession>
<name>A0A9Q3EHB5_9BASI</name>
<dbReference type="PANTHER" id="PTHR19446">
    <property type="entry name" value="REVERSE TRANSCRIPTASES"/>
    <property type="match status" value="1"/>
</dbReference>
<sequence>MTFDRIQILNQWLQTHETQQTPTLIIMDSNLHHPLWNLHKYNHTHTQARHLIKACGKKGFHLISPKHTPTFLGTVGRPKTIDLTWVNNITQNLQPKTQVQLNNHSSDHHPIITKITLPNSDTHTPKKHLSIQVKYLDIMLFLQTLQRNLTQETTMLNSIEAITQNLLTTITLAYNNQGKWVTTNPEGSKAWWNKEQLNSLVRLRNQARRKMLKHQTNKSKEEYYHYQKLFKQKVWELKSRTWRKFLAEKGLEHAYQAYKFTKDRQEDIITSLRNQDGNLIMDITEKVSLLFYGTSTVETTSNLDDIPQQQQPTLPPDFPSVTENEVINAIASLPKRKSSGPDGIPNKLIKVSKLLLTPKLTNLYNLCLKQGQYPREWKEV</sequence>
<dbReference type="Gene3D" id="3.60.10.10">
    <property type="entry name" value="Endonuclease/exonuclease/phosphatase"/>
    <property type="match status" value="1"/>
</dbReference>
<proteinExistence type="predicted"/>
<evidence type="ECO:0000313" key="3">
    <source>
        <dbReference type="Proteomes" id="UP000765509"/>
    </source>
</evidence>
<organism evidence="2 3">
    <name type="scientific">Austropuccinia psidii MF-1</name>
    <dbReference type="NCBI Taxonomy" id="1389203"/>
    <lineage>
        <taxon>Eukaryota</taxon>
        <taxon>Fungi</taxon>
        <taxon>Dikarya</taxon>
        <taxon>Basidiomycota</taxon>
        <taxon>Pucciniomycotina</taxon>
        <taxon>Pucciniomycetes</taxon>
        <taxon>Pucciniales</taxon>
        <taxon>Sphaerophragmiaceae</taxon>
        <taxon>Austropuccinia</taxon>
    </lineage>
</organism>
<protein>
    <recommendedName>
        <fullName evidence="1">Endonuclease/exonuclease/phosphatase domain-containing protein</fullName>
    </recommendedName>
</protein>
<dbReference type="Pfam" id="PF14529">
    <property type="entry name" value="Exo_endo_phos_2"/>
    <property type="match status" value="1"/>
</dbReference>
<keyword evidence="3" id="KW-1185">Reference proteome</keyword>
<dbReference type="EMBL" id="AVOT02028715">
    <property type="protein sequence ID" value="MBW0521294.1"/>
    <property type="molecule type" value="Genomic_DNA"/>
</dbReference>
<reference evidence="2" key="1">
    <citation type="submission" date="2021-03" db="EMBL/GenBank/DDBJ databases">
        <title>Draft genome sequence of rust myrtle Austropuccinia psidii MF-1, a brazilian biotype.</title>
        <authorList>
            <person name="Quecine M.C."/>
            <person name="Pachon D.M.R."/>
            <person name="Bonatelli M.L."/>
            <person name="Correr F.H."/>
            <person name="Franceschini L.M."/>
            <person name="Leite T.F."/>
            <person name="Margarido G.R.A."/>
            <person name="Almeida C.A."/>
            <person name="Ferrarezi J.A."/>
            <person name="Labate C.A."/>
        </authorList>
    </citation>
    <scope>NUCLEOTIDE SEQUENCE</scope>
    <source>
        <strain evidence="2">MF-1</strain>
    </source>
</reference>
<gene>
    <name evidence="2" type="ORF">O181_061009</name>
</gene>
<dbReference type="SUPFAM" id="SSF56219">
    <property type="entry name" value="DNase I-like"/>
    <property type="match status" value="1"/>
</dbReference>
<dbReference type="GO" id="GO:0003824">
    <property type="term" value="F:catalytic activity"/>
    <property type="evidence" value="ECO:0007669"/>
    <property type="project" value="InterPro"/>
</dbReference>
<comment type="caution">
    <text evidence="2">The sequence shown here is derived from an EMBL/GenBank/DDBJ whole genome shotgun (WGS) entry which is preliminary data.</text>
</comment>
<dbReference type="InterPro" id="IPR005135">
    <property type="entry name" value="Endo/exonuclease/phosphatase"/>
</dbReference>
<dbReference type="InterPro" id="IPR036691">
    <property type="entry name" value="Endo/exonu/phosph_ase_sf"/>
</dbReference>